<dbReference type="AlphaFoldDB" id="A0A6J2TYV4"/>
<dbReference type="Proteomes" id="UP000504634">
    <property type="component" value="Unplaced"/>
</dbReference>
<reference evidence="2" key="1">
    <citation type="submission" date="2025-08" db="UniProtKB">
        <authorList>
            <consortium name="RefSeq"/>
        </authorList>
    </citation>
    <scope>IDENTIFICATION</scope>
    <source>
        <strain evidence="2">11010-0011.00</strain>
        <tissue evidence="2">Whole body</tissue>
    </source>
</reference>
<sequence>MINSSTVSITMLLVRTKLRKSEESLGSSPNITAQQQYPLYNSFGEFMSDQQQSMPPEEMDNNKGGAIKDSQHITFVRASRIETWTFPPKAPIPHIYKNISPDLLMASSDRNGFKGFRKQFSGRFKRLVNKKPDPEPVIPPELKSQLKTIYVY</sequence>
<protein>
    <submittedName>
        <fullName evidence="2">Uncharacterized protein LOC115628204</fullName>
    </submittedName>
</protein>
<evidence type="ECO:0000313" key="2">
    <source>
        <dbReference type="RefSeq" id="XP_030380057.1"/>
    </source>
</evidence>
<dbReference type="RefSeq" id="XP_030380057.1">
    <property type="nucleotide sequence ID" value="XM_030524197.1"/>
</dbReference>
<proteinExistence type="predicted"/>
<name>A0A6J2TYV4_DROLE</name>
<evidence type="ECO:0000313" key="1">
    <source>
        <dbReference type="Proteomes" id="UP000504634"/>
    </source>
</evidence>
<dbReference type="GeneID" id="115628204"/>
<accession>A0A6J2TYV4</accession>
<gene>
    <name evidence="2" type="primary">LOC115628204</name>
</gene>
<organism evidence="1 2">
    <name type="scientific">Drosophila lebanonensis</name>
    <name type="common">Fruit fly</name>
    <name type="synonym">Scaptodrosophila lebanonensis</name>
    <dbReference type="NCBI Taxonomy" id="7225"/>
    <lineage>
        <taxon>Eukaryota</taxon>
        <taxon>Metazoa</taxon>
        <taxon>Ecdysozoa</taxon>
        <taxon>Arthropoda</taxon>
        <taxon>Hexapoda</taxon>
        <taxon>Insecta</taxon>
        <taxon>Pterygota</taxon>
        <taxon>Neoptera</taxon>
        <taxon>Endopterygota</taxon>
        <taxon>Diptera</taxon>
        <taxon>Brachycera</taxon>
        <taxon>Muscomorpha</taxon>
        <taxon>Ephydroidea</taxon>
        <taxon>Drosophilidae</taxon>
        <taxon>Scaptodrosophila</taxon>
    </lineage>
</organism>
<keyword evidence="1" id="KW-1185">Reference proteome</keyword>
<dbReference type="OrthoDB" id="6621161at2759"/>